<dbReference type="Proteomes" id="UP000016505">
    <property type="component" value="Chromosome II"/>
</dbReference>
<sequence length="44" mass="4883">MLGNFLVQPKGELAAAPNYLSSLGTRYLTALEHSQNKMCIQMNK</sequence>
<protein>
    <submittedName>
        <fullName evidence="1">Uncharacterized protein</fullName>
    </submittedName>
</protein>
<evidence type="ECO:0000313" key="1">
    <source>
        <dbReference type="EMBL" id="ATC88503.1"/>
    </source>
</evidence>
<dbReference type="AlphaFoldDB" id="A0A290S8W0"/>
<dbReference type="EMBL" id="CP011026">
    <property type="protein sequence ID" value="ATC88503.1"/>
    <property type="molecule type" value="Genomic_DNA"/>
</dbReference>
<accession>A0A290S8W0</accession>
<proteinExistence type="predicted"/>
<gene>
    <name evidence="1" type="ORF">PARC_b0279</name>
</gene>
<organism evidence="1 2">
    <name type="scientific">Pseudoalteromonas arctica A 37-1-2</name>
    <dbReference type="NCBI Taxonomy" id="1117313"/>
    <lineage>
        <taxon>Bacteria</taxon>
        <taxon>Pseudomonadati</taxon>
        <taxon>Pseudomonadota</taxon>
        <taxon>Gammaproteobacteria</taxon>
        <taxon>Alteromonadales</taxon>
        <taxon>Pseudoalteromonadaceae</taxon>
        <taxon>Pseudoalteromonas</taxon>
    </lineage>
</organism>
<name>A0A290S8W0_9GAMM</name>
<dbReference type="KEGG" id="part:PARC_b0279"/>
<evidence type="ECO:0000313" key="2">
    <source>
        <dbReference type="Proteomes" id="UP000016505"/>
    </source>
</evidence>
<reference evidence="1 2" key="1">
    <citation type="journal article" date="2012" name="J. Bacteriol.">
        <title>Genome sequences of type strains of seven species of the marine bacterium Pseudoalteromonas.</title>
        <authorList>
            <person name="Xie B.B."/>
            <person name="Shu Y.L."/>
            <person name="Qin Q.L."/>
            <person name="Rong J.C."/>
            <person name="Zhang X.Y."/>
            <person name="Chen X.L."/>
            <person name="Shi M."/>
            <person name="He H.L."/>
            <person name="Zhou B.C."/>
            <person name="Zhang Y.Z."/>
        </authorList>
    </citation>
    <scope>NUCLEOTIDE SEQUENCE [LARGE SCALE GENOMIC DNA]</scope>
    <source>
        <strain evidence="1 2">A 37-1-2</strain>
    </source>
</reference>